<dbReference type="Proteomes" id="UP000030762">
    <property type="component" value="Unassembled WGS sequence"/>
</dbReference>
<dbReference type="OrthoDB" id="10419889at2759"/>
<feature type="compositionally biased region" description="Pro residues" evidence="1">
    <location>
        <begin position="11"/>
        <end position="38"/>
    </location>
</feature>
<dbReference type="EMBL" id="JH767146">
    <property type="protein sequence ID" value="EQC36777.1"/>
    <property type="molecule type" value="Genomic_DNA"/>
</dbReference>
<sequence length="179" mass="19856">MQSPLPMSPMTRPPLKLPPRGGPMSPPPPSRLPVPAPRPTEWHESPAPLIDMSQTASWLRDDDAIFGAYEARQAPYNYQSVQRPAPPKPDNAALHRQCVDAMAFYAKQVDARRMQMDKLKLYAPRKASEVFPVAAYDIFLPSMLAHETQRLTTIPPSSPMTDSPSIPVPSSTDDTSLRL</sequence>
<feature type="region of interest" description="Disordered" evidence="1">
    <location>
        <begin position="1"/>
        <end position="47"/>
    </location>
</feature>
<accession>T0S1Z6</accession>
<dbReference type="VEuPathDB" id="FungiDB:SDRG_05611"/>
<name>T0S1Z6_SAPDV</name>
<feature type="region of interest" description="Disordered" evidence="1">
    <location>
        <begin position="152"/>
        <end position="179"/>
    </location>
</feature>
<protein>
    <submittedName>
        <fullName evidence="2">Uncharacterized protein</fullName>
    </submittedName>
</protein>
<dbReference type="GeneID" id="19946338"/>
<gene>
    <name evidence="2" type="ORF">SDRG_05611</name>
</gene>
<evidence type="ECO:0000313" key="2">
    <source>
        <dbReference type="EMBL" id="EQC36777.1"/>
    </source>
</evidence>
<evidence type="ECO:0000256" key="1">
    <source>
        <dbReference type="SAM" id="MobiDB-lite"/>
    </source>
</evidence>
<dbReference type="InParanoid" id="T0S1Z6"/>
<dbReference type="AlphaFoldDB" id="T0S1Z6"/>
<keyword evidence="3" id="KW-1185">Reference proteome</keyword>
<reference evidence="2 3" key="1">
    <citation type="submission" date="2012-04" db="EMBL/GenBank/DDBJ databases">
        <title>The Genome Sequence of Saprolegnia declina VS20.</title>
        <authorList>
            <consortium name="The Broad Institute Genome Sequencing Platform"/>
            <person name="Russ C."/>
            <person name="Nusbaum C."/>
            <person name="Tyler B."/>
            <person name="van West P."/>
            <person name="Dieguez-Uribeondo J."/>
            <person name="de Bruijn I."/>
            <person name="Tripathy S."/>
            <person name="Jiang R."/>
            <person name="Young S.K."/>
            <person name="Zeng Q."/>
            <person name="Gargeya S."/>
            <person name="Fitzgerald M."/>
            <person name="Haas B."/>
            <person name="Abouelleil A."/>
            <person name="Alvarado L."/>
            <person name="Arachchi H.M."/>
            <person name="Berlin A."/>
            <person name="Chapman S.B."/>
            <person name="Goldberg J."/>
            <person name="Griggs A."/>
            <person name="Gujja S."/>
            <person name="Hansen M."/>
            <person name="Howarth C."/>
            <person name="Imamovic A."/>
            <person name="Larimer J."/>
            <person name="McCowen C."/>
            <person name="Montmayeur A."/>
            <person name="Murphy C."/>
            <person name="Neiman D."/>
            <person name="Pearson M."/>
            <person name="Priest M."/>
            <person name="Roberts A."/>
            <person name="Saif S."/>
            <person name="Shea T."/>
            <person name="Sisk P."/>
            <person name="Sykes S."/>
            <person name="Wortman J."/>
            <person name="Nusbaum C."/>
            <person name="Birren B."/>
        </authorList>
    </citation>
    <scope>NUCLEOTIDE SEQUENCE [LARGE SCALE GENOMIC DNA]</scope>
    <source>
        <strain evidence="2 3">VS20</strain>
    </source>
</reference>
<dbReference type="OMA" id="PTEWHES"/>
<evidence type="ECO:0000313" key="3">
    <source>
        <dbReference type="Proteomes" id="UP000030762"/>
    </source>
</evidence>
<proteinExistence type="predicted"/>
<organism evidence="2 3">
    <name type="scientific">Saprolegnia diclina (strain VS20)</name>
    <dbReference type="NCBI Taxonomy" id="1156394"/>
    <lineage>
        <taxon>Eukaryota</taxon>
        <taxon>Sar</taxon>
        <taxon>Stramenopiles</taxon>
        <taxon>Oomycota</taxon>
        <taxon>Saprolegniomycetes</taxon>
        <taxon>Saprolegniales</taxon>
        <taxon>Saprolegniaceae</taxon>
        <taxon>Saprolegnia</taxon>
    </lineage>
</organism>
<dbReference type="RefSeq" id="XP_008609558.1">
    <property type="nucleotide sequence ID" value="XM_008611336.1"/>
</dbReference>